<evidence type="ECO:0000313" key="2">
    <source>
        <dbReference type="Proteomes" id="UP000277582"/>
    </source>
</evidence>
<proteinExistence type="predicted"/>
<dbReference type="Proteomes" id="UP000277582">
    <property type="component" value="Unassembled WGS sequence"/>
</dbReference>
<keyword evidence="2" id="KW-1185">Reference proteome</keyword>
<evidence type="ECO:0000313" key="1">
    <source>
        <dbReference type="EMBL" id="RSN78640.1"/>
    </source>
</evidence>
<comment type="caution">
    <text evidence="1">The sequence shown here is derived from an EMBL/GenBank/DDBJ whole genome shotgun (WGS) entry which is preliminary data.</text>
</comment>
<dbReference type="RefSeq" id="WP_125670127.1">
    <property type="nucleotide sequence ID" value="NZ_RCOS01000015.1"/>
</dbReference>
<dbReference type="AlphaFoldDB" id="A0A429GXZ2"/>
<accession>A0A429GXZ2</accession>
<gene>
    <name evidence="1" type="ORF">D6D85_00815</name>
</gene>
<sequence length="190" mass="22164">MEILLIEWLRPFDAVRTYGKDVVERSSDGWVEVRKDNKTLHMRSHQEYVVIVHPWFSKDEKLFNEVVEALSVPIESAKRFIDEWESSIGDWSAELEISSNGILMTPYTKLQWFHGQEDVNKLLEKHNSSLIMDYDGVTRAEVRIGRPITAEKVEEGLRKLVFLLRLYAIIEKVQTAEAIRITIQMLPHNV</sequence>
<name>A0A429GXZ2_9CREN</name>
<reference evidence="1 2" key="1">
    <citation type="submission" date="2018-10" db="EMBL/GenBank/DDBJ databases">
        <title>Co-occurring genomic capacity for anaerobic methane metabolism and dissimilatory sulfite reduction discovered in the Korarchaeota.</title>
        <authorList>
            <person name="Mckay L.J."/>
            <person name="Dlakic M."/>
            <person name="Fields M.W."/>
            <person name="Delmont T.O."/>
            <person name="Eren A.M."/>
            <person name="Jay Z.J."/>
            <person name="Klingelsmith K.B."/>
            <person name="Rusch D.B."/>
            <person name="Inskeep W.P."/>
        </authorList>
    </citation>
    <scope>NUCLEOTIDE SEQUENCE [LARGE SCALE GENOMIC DNA]</scope>
    <source>
        <strain evidence="1 2">MDKW</strain>
    </source>
</reference>
<dbReference type="EMBL" id="RCOS01000015">
    <property type="protein sequence ID" value="RSN78640.1"/>
    <property type="molecule type" value="Genomic_DNA"/>
</dbReference>
<organism evidence="1 2">
    <name type="scientific">Candidatus Methanodesulfokora washburnensis</name>
    <dbReference type="NCBI Taxonomy" id="2478471"/>
    <lineage>
        <taxon>Archaea</taxon>
        <taxon>Thermoproteota</taxon>
        <taxon>Candidatus Korarchaeia</taxon>
        <taxon>Candidatus Korarchaeia incertae sedis</taxon>
        <taxon>Candidatus Methanodesulfokora</taxon>
    </lineage>
</organism>
<protein>
    <submittedName>
        <fullName evidence="1">Uncharacterized protein</fullName>
    </submittedName>
</protein>